<evidence type="ECO:0000256" key="2">
    <source>
        <dbReference type="ARBA" id="ARBA00022741"/>
    </source>
</evidence>
<feature type="compositionally biased region" description="Basic and acidic residues" evidence="8">
    <location>
        <begin position="434"/>
        <end position="465"/>
    </location>
</feature>
<feature type="compositionally biased region" description="Polar residues" evidence="8">
    <location>
        <begin position="532"/>
        <end position="541"/>
    </location>
</feature>
<dbReference type="InterPro" id="IPR001650">
    <property type="entry name" value="Helicase_C-like"/>
</dbReference>
<dbReference type="Proteomes" id="UP000729402">
    <property type="component" value="Unassembled WGS sequence"/>
</dbReference>
<reference evidence="11" key="1">
    <citation type="journal article" date="2021" name="bioRxiv">
        <title>Whole Genome Assembly and Annotation of Northern Wild Rice, Zizania palustris L., Supports a Whole Genome Duplication in the Zizania Genus.</title>
        <authorList>
            <person name="Haas M."/>
            <person name="Kono T."/>
            <person name="Macchietto M."/>
            <person name="Millas R."/>
            <person name="McGilp L."/>
            <person name="Shao M."/>
            <person name="Duquette J."/>
            <person name="Hirsch C.N."/>
            <person name="Kimball J."/>
        </authorList>
    </citation>
    <scope>NUCLEOTIDE SEQUENCE</scope>
    <source>
        <tissue evidence="11">Fresh leaf tissue</tissue>
    </source>
</reference>
<evidence type="ECO:0000313" key="11">
    <source>
        <dbReference type="EMBL" id="KAG8051675.1"/>
    </source>
</evidence>
<comment type="similarity">
    <text evidence="7">Belongs to the DEAD box helicase family.</text>
</comment>
<feature type="compositionally biased region" description="Basic residues" evidence="8">
    <location>
        <begin position="370"/>
        <end position="402"/>
    </location>
</feature>
<dbReference type="GO" id="GO:0003723">
    <property type="term" value="F:RNA binding"/>
    <property type="evidence" value="ECO:0007669"/>
    <property type="project" value="UniProtKB-KW"/>
</dbReference>
<feature type="compositionally biased region" description="Polar residues" evidence="8">
    <location>
        <begin position="476"/>
        <end position="488"/>
    </location>
</feature>
<evidence type="ECO:0000256" key="7">
    <source>
        <dbReference type="RuleBase" id="RU000492"/>
    </source>
</evidence>
<evidence type="ECO:0000256" key="5">
    <source>
        <dbReference type="ARBA" id="ARBA00022840"/>
    </source>
</evidence>
<protein>
    <recommendedName>
        <fullName evidence="1">RNA helicase</fullName>
        <ecNumber evidence="1">3.6.4.13</ecNumber>
    </recommendedName>
</protein>
<dbReference type="GO" id="GO:0016787">
    <property type="term" value="F:hydrolase activity"/>
    <property type="evidence" value="ECO:0007669"/>
    <property type="project" value="UniProtKB-KW"/>
</dbReference>
<dbReference type="GO" id="GO:0005524">
    <property type="term" value="F:ATP binding"/>
    <property type="evidence" value="ECO:0007669"/>
    <property type="project" value="UniProtKB-KW"/>
</dbReference>
<evidence type="ECO:0000259" key="10">
    <source>
        <dbReference type="PROSITE" id="PS51194"/>
    </source>
</evidence>
<gene>
    <name evidence="11" type="ORF">GUJ93_ZPchr0001g30348</name>
</gene>
<evidence type="ECO:0000259" key="9">
    <source>
        <dbReference type="PROSITE" id="PS51192"/>
    </source>
</evidence>
<reference evidence="11" key="2">
    <citation type="submission" date="2021-02" db="EMBL/GenBank/DDBJ databases">
        <authorList>
            <person name="Kimball J.A."/>
            <person name="Haas M.W."/>
            <person name="Macchietto M."/>
            <person name="Kono T."/>
            <person name="Duquette J."/>
            <person name="Shao M."/>
        </authorList>
    </citation>
    <scope>NUCLEOTIDE SEQUENCE</scope>
    <source>
        <tissue evidence="11">Fresh leaf tissue</tissue>
    </source>
</reference>
<dbReference type="EMBL" id="JAAALK010000288">
    <property type="protein sequence ID" value="KAG8051675.1"/>
    <property type="molecule type" value="Genomic_DNA"/>
</dbReference>
<dbReference type="PROSITE" id="PS51194">
    <property type="entry name" value="HELICASE_CTER"/>
    <property type="match status" value="1"/>
</dbReference>
<comment type="caution">
    <text evidence="11">The sequence shown here is derived from an EMBL/GenBank/DDBJ whole genome shotgun (WGS) entry which is preliminary data.</text>
</comment>
<feature type="compositionally biased region" description="Basic and acidic residues" evidence="8">
    <location>
        <begin position="309"/>
        <end position="329"/>
    </location>
</feature>
<organism evidence="11 12">
    <name type="scientific">Zizania palustris</name>
    <name type="common">Northern wild rice</name>
    <dbReference type="NCBI Taxonomy" id="103762"/>
    <lineage>
        <taxon>Eukaryota</taxon>
        <taxon>Viridiplantae</taxon>
        <taxon>Streptophyta</taxon>
        <taxon>Embryophyta</taxon>
        <taxon>Tracheophyta</taxon>
        <taxon>Spermatophyta</taxon>
        <taxon>Magnoliopsida</taxon>
        <taxon>Liliopsida</taxon>
        <taxon>Poales</taxon>
        <taxon>Poaceae</taxon>
        <taxon>BOP clade</taxon>
        <taxon>Oryzoideae</taxon>
        <taxon>Oryzeae</taxon>
        <taxon>Zizaniinae</taxon>
        <taxon>Zizania</taxon>
    </lineage>
</organism>
<dbReference type="OrthoDB" id="196131at2759"/>
<dbReference type="SMART" id="SM00490">
    <property type="entry name" value="HELICc"/>
    <property type="match status" value="1"/>
</dbReference>
<dbReference type="GO" id="GO:0003724">
    <property type="term" value="F:RNA helicase activity"/>
    <property type="evidence" value="ECO:0007669"/>
    <property type="project" value="UniProtKB-EC"/>
</dbReference>
<dbReference type="InterPro" id="IPR000629">
    <property type="entry name" value="RNA-helicase_DEAD-box_CS"/>
</dbReference>
<evidence type="ECO:0000256" key="6">
    <source>
        <dbReference type="ARBA" id="ARBA00022884"/>
    </source>
</evidence>
<feature type="compositionally biased region" description="Basic and acidic residues" evidence="8">
    <location>
        <begin position="414"/>
        <end position="424"/>
    </location>
</feature>
<evidence type="ECO:0000256" key="4">
    <source>
        <dbReference type="ARBA" id="ARBA00022806"/>
    </source>
</evidence>
<dbReference type="PANTHER" id="PTHR47958">
    <property type="entry name" value="ATP-DEPENDENT RNA HELICASE DBP3"/>
    <property type="match status" value="1"/>
</dbReference>
<feature type="domain" description="Helicase ATP-binding" evidence="9">
    <location>
        <begin position="1"/>
        <end position="146"/>
    </location>
</feature>
<proteinExistence type="inferred from homology"/>
<dbReference type="EC" id="3.6.4.13" evidence="1"/>
<dbReference type="Pfam" id="PF00271">
    <property type="entry name" value="Helicase_C"/>
    <property type="match status" value="1"/>
</dbReference>
<keyword evidence="3 7" id="KW-0378">Hydrolase</keyword>
<dbReference type="PROSITE" id="PS00039">
    <property type="entry name" value="DEAD_ATP_HELICASE"/>
    <property type="match status" value="1"/>
</dbReference>
<feature type="compositionally biased region" description="Acidic residues" evidence="8">
    <location>
        <begin position="513"/>
        <end position="527"/>
    </location>
</feature>
<dbReference type="CDD" id="cd18787">
    <property type="entry name" value="SF2_C_DEAD"/>
    <property type="match status" value="1"/>
</dbReference>
<keyword evidence="6" id="KW-0694">RNA-binding</keyword>
<name>A0A8J5V5U3_ZIZPA</name>
<dbReference type="InterPro" id="IPR011545">
    <property type="entry name" value="DEAD/DEAH_box_helicase_dom"/>
</dbReference>
<feature type="region of interest" description="Disordered" evidence="8">
    <location>
        <begin position="261"/>
        <end position="541"/>
    </location>
</feature>
<feature type="compositionally biased region" description="Basic and acidic residues" evidence="8">
    <location>
        <begin position="276"/>
        <end position="288"/>
    </location>
</feature>
<evidence type="ECO:0000256" key="3">
    <source>
        <dbReference type="ARBA" id="ARBA00022801"/>
    </source>
</evidence>
<dbReference type="Pfam" id="PF00270">
    <property type="entry name" value="DEAD"/>
    <property type="match status" value="1"/>
</dbReference>
<evidence type="ECO:0000256" key="8">
    <source>
        <dbReference type="SAM" id="MobiDB-lite"/>
    </source>
</evidence>
<keyword evidence="12" id="KW-1185">Reference proteome</keyword>
<sequence length="541" mass="60294">MHIKRLQNNPRSGPTVLVLAPTRELATQILEEAVKFGRSSRISSTCLYGGAPKGPQLRDLDRGVDVVVATPGRLNDILEMRRISLKQVSYLVLDEADRMLDMGFEPQIRKIVKDIPPDRQTLMYTATWPKEVRRIAEDLLVHPVQVTIGSVDELVANKAITQNVELITPSEKLRRLEQILRSQDSDVAARGLDIKDIRVVINYDFPTGIEDYVHRIGRTGRAGATGVAYTFFCHQDSKYAADLIKILEGANQRVPRDLVDMASRGGYGRKRNRWSTRSDRVTRSDKGGSRSQLDSRYSVRDGLSSGRLEGSRSGRGKDDYDGHGRHDNGDGGLSRRSARGRSRSRSKSDSERHSPSPKRSRRHDVQASHSRTRSRSRSRSHTRNHRASRSRSRSPGASHRHERSAAGSGSARPETAHSDHKSSPKVDLSNNHTNHSDQKDDRHMEDGKMEKVDLDRSPSPQDDKSGAYSPVYNGKASRSMSPNVQVEGNNKAAEVSEKSDPASPPHRGKTREDEEEGMLDEDGEIDDDPRATTATAQNDEN</sequence>
<dbReference type="PROSITE" id="PS51192">
    <property type="entry name" value="HELICASE_ATP_BIND_1"/>
    <property type="match status" value="1"/>
</dbReference>
<keyword evidence="5 7" id="KW-0067">ATP-binding</keyword>
<accession>A0A8J5V5U3</accession>
<dbReference type="InterPro" id="IPR014001">
    <property type="entry name" value="Helicase_ATP-bd"/>
</dbReference>
<dbReference type="AlphaFoldDB" id="A0A8J5V5U3"/>
<evidence type="ECO:0000256" key="1">
    <source>
        <dbReference type="ARBA" id="ARBA00012552"/>
    </source>
</evidence>
<keyword evidence="2 7" id="KW-0547">Nucleotide-binding</keyword>
<feature type="compositionally biased region" description="Basic residues" evidence="8">
    <location>
        <begin position="336"/>
        <end position="345"/>
    </location>
</feature>
<keyword evidence="4 7" id="KW-0347">Helicase</keyword>
<dbReference type="SMART" id="SM00487">
    <property type="entry name" value="DEXDc"/>
    <property type="match status" value="1"/>
</dbReference>
<evidence type="ECO:0000313" key="12">
    <source>
        <dbReference type="Proteomes" id="UP000729402"/>
    </source>
</evidence>
<feature type="domain" description="Helicase C-terminal" evidence="10">
    <location>
        <begin position="107"/>
        <end position="262"/>
    </location>
</feature>